<dbReference type="Proteomes" id="UP000290253">
    <property type="component" value="Unassembled WGS sequence"/>
</dbReference>
<organism evidence="1 2">
    <name type="scientific">Silvibacterium dinghuense</name>
    <dbReference type="NCBI Taxonomy" id="1560006"/>
    <lineage>
        <taxon>Bacteria</taxon>
        <taxon>Pseudomonadati</taxon>
        <taxon>Acidobacteriota</taxon>
        <taxon>Terriglobia</taxon>
        <taxon>Terriglobales</taxon>
        <taxon>Acidobacteriaceae</taxon>
        <taxon>Silvibacterium</taxon>
    </lineage>
</organism>
<gene>
    <name evidence="1" type="ORF">ESZ00_08555</name>
</gene>
<evidence type="ECO:0000313" key="1">
    <source>
        <dbReference type="EMBL" id="RXS97892.1"/>
    </source>
</evidence>
<dbReference type="RefSeq" id="WP_129207671.1">
    <property type="nucleotide sequence ID" value="NZ_BMGU01000001.1"/>
</dbReference>
<dbReference type="AlphaFoldDB" id="A0A4V1NW20"/>
<sequence length="78" mass="8581">MISKVEKFENSDLSSLRNELLNAGIDSFQAAQILAAFLAMRGYGVGTDQARDAVLRIENNGCSLDCMQKELERVALVM</sequence>
<comment type="caution">
    <text evidence="1">The sequence shown here is derived from an EMBL/GenBank/DDBJ whole genome shotgun (WGS) entry which is preliminary data.</text>
</comment>
<name>A0A4V1NW20_9BACT</name>
<proteinExistence type="predicted"/>
<reference evidence="1 2" key="1">
    <citation type="journal article" date="2016" name="Int. J. Syst. Evol. Microbiol.">
        <title>Acidipila dinghuensis sp. nov., an acidobacterium isolated from forest soil.</title>
        <authorList>
            <person name="Jiang Y.W."/>
            <person name="Wang J."/>
            <person name="Chen M.H."/>
            <person name="Lv Y.Y."/>
            <person name="Qiu L.H."/>
        </authorList>
    </citation>
    <scope>NUCLEOTIDE SEQUENCE [LARGE SCALE GENOMIC DNA]</scope>
    <source>
        <strain evidence="1 2">DHOF10</strain>
    </source>
</reference>
<accession>A0A4V1NW20</accession>
<protein>
    <submittedName>
        <fullName evidence="1">Uncharacterized protein</fullName>
    </submittedName>
</protein>
<dbReference type="OrthoDB" id="121471at2"/>
<dbReference type="EMBL" id="SDMK01000001">
    <property type="protein sequence ID" value="RXS97892.1"/>
    <property type="molecule type" value="Genomic_DNA"/>
</dbReference>
<evidence type="ECO:0000313" key="2">
    <source>
        <dbReference type="Proteomes" id="UP000290253"/>
    </source>
</evidence>
<keyword evidence="2" id="KW-1185">Reference proteome</keyword>